<dbReference type="PROSITE" id="PS00662">
    <property type="entry name" value="T2SP_E"/>
    <property type="match status" value="1"/>
</dbReference>
<evidence type="ECO:0000313" key="11">
    <source>
        <dbReference type="Proteomes" id="UP000033684"/>
    </source>
</evidence>
<comment type="similarity">
    <text evidence="1 8">Belongs to the GSP E family.</text>
</comment>
<dbReference type="InterPro" id="IPR013369">
    <property type="entry name" value="T2SS_GspE"/>
</dbReference>
<dbReference type="GO" id="GO:0015628">
    <property type="term" value="P:protein secretion by the type II secretion system"/>
    <property type="evidence" value="ECO:0007669"/>
    <property type="project" value="UniProtKB-UniRule"/>
</dbReference>
<dbReference type="Proteomes" id="UP000033684">
    <property type="component" value="Unassembled WGS sequence"/>
</dbReference>
<organism evidence="10 11">
    <name type="scientific">Methylocucumis oryzae</name>
    <dbReference type="NCBI Taxonomy" id="1632867"/>
    <lineage>
        <taxon>Bacteria</taxon>
        <taxon>Pseudomonadati</taxon>
        <taxon>Pseudomonadota</taxon>
        <taxon>Gammaproteobacteria</taxon>
        <taxon>Methylococcales</taxon>
        <taxon>Methylococcaceae</taxon>
        <taxon>Methylocucumis</taxon>
    </lineage>
</organism>
<dbReference type="OrthoDB" id="9804785at2"/>
<dbReference type="GO" id="GO:0015627">
    <property type="term" value="C:type II protein secretion system complex"/>
    <property type="evidence" value="ECO:0007669"/>
    <property type="project" value="UniProtKB-UniRule"/>
</dbReference>
<dbReference type="CDD" id="cd01129">
    <property type="entry name" value="PulE-GspE-like"/>
    <property type="match status" value="1"/>
</dbReference>
<gene>
    <name evidence="10" type="ORF">VZ94_10905</name>
</gene>
<dbReference type="PATRIC" id="fig|1632867.3.peg.253"/>
<dbReference type="Gene3D" id="3.40.50.300">
    <property type="entry name" value="P-loop containing nucleotide triphosphate hydrolases"/>
    <property type="match status" value="1"/>
</dbReference>
<dbReference type="InterPro" id="IPR037257">
    <property type="entry name" value="T2SS_E_N_sf"/>
</dbReference>
<reference evidence="10 11" key="2">
    <citation type="journal article" date="2016" name="Microb. Ecol.">
        <title>Genome Characteristics of a Novel Type I Methanotroph (Sn10-6) Isolated from a Flooded Indian Rice Field.</title>
        <authorList>
            <person name="Rahalkar M.C."/>
            <person name="Pandit P.S."/>
            <person name="Dhakephalkar P.K."/>
            <person name="Pore S."/>
            <person name="Arora P."/>
            <person name="Kapse N."/>
        </authorList>
    </citation>
    <scope>NUCLEOTIDE SEQUENCE [LARGE SCALE GENOMIC DNA]</scope>
    <source>
        <strain evidence="10 11">Sn10-6</strain>
    </source>
</reference>
<accession>A0A0F3ILN5</accession>
<evidence type="ECO:0000256" key="6">
    <source>
        <dbReference type="ARBA" id="ARBA00022967"/>
    </source>
</evidence>
<evidence type="ECO:0000256" key="3">
    <source>
        <dbReference type="ARBA" id="ARBA00022741"/>
    </source>
</evidence>
<evidence type="ECO:0000256" key="1">
    <source>
        <dbReference type="ARBA" id="ARBA00006611"/>
    </source>
</evidence>
<dbReference type="SUPFAM" id="SSF160246">
    <property type="entry name" value="EspE N-terminal domain-like"/>
    <property type="match status" value="1"/>
</dbReference>
<dbReference type="GO" id="GO:0008564">
    <property type="term" value="F:protein-exporting ATPase activity"/>
    <property type="evidence" value="ECO:0007669"/>
    <property type="project" value="UniProtKB-EC"/>
</dbReference>
<comment type="function">
    <text evidence="8">ATPase component of the type II secretion system required for the energy-dependent secretion of extracellular factors such as proteases and toxins from the periplasm. Acts as a molecular motor to provide the energy that is required for assembly of the pseudopilus and the extrusion of substrates generated in the cytoplasm.</text>
</comment>
<feature type="domain" description="Bacterial type II secretion system protein E" evidence="9">
    <location>
        <begin position="399"/>
        <end position="413"/>
    </location>
</feature>
<dbReference type="Gene3D" id="3.30.300.160">
    <property type="entry name" value="Type II secretion system, protein E, N-terminal domain"/>
    <property type="match status" value="1"/>
</dbReference>
<dbReference type="FunFam" id="3.40.50.300:FF:000398">
    <property type="entry name" value="Type IV pilus assembly ATPase PilB"/>
    <property type="match status" value="1"/>
</dbReference>
<dbReference type="InterPro" id="IPR027417">
    <property type="entry name" value="P-loop_NTPase"/>
</dbReference>
<dbReference type="AlphaFoldDB" id="A0A0F3ILN5"/>
<keyword evidence="3 8" id="KW-0547">Nucleotide-binding</keyword>
<dbReference type="InterPro" id="IPR007831">
    <property type="entry name" value="T2SS_GspE_N"/>
</dbReference>
<dbReference type="SUPFAM" id="SSF52540">
    <property type="entry name" value="P-loop containing nucleoside triphosphate hydrolases"/>
    <property type="match status" value="1"/>
</dbReference>
<evidence type="ECO:0000313" key="10">
    <source>
        <dbReference type="EMBL" id="KJV06474.1"/>
    </source>
</evidence>
<dbReference type="InterPro" id="IPR001482">
    <property type="entry name" value="T2SS/T4SS_dom"/>
</dbReference>
<comment type="subcellular location">
    <subcellularLocation>
        <location evidence="8">Cell inner membrane</location>
    </subcellularLocation>
</comment>
<evidence type="ECO:0000256" key="7">
    <source>
        <dbReference type="ARBA" id="ARBA00034006"/>
    </source>
</evidence>
<evidence type="ECO:0000256" key="4">
    <source>
        <dbReference type="ARBA" id="ARBA00022840"/>
    </source>
</evidence>
<dbReference type="PANTHER" id="PTHR30258:SF2">
    <property type="entry name" value="COMG OPERON PROTEIN 1"/>
    <property type="match status" value="1"/>
</dbReference>
<dbReference type="SMART" id="SM00382">
    <property type="entry name" value="AAA"/>
    <property type="match status" value="1"/>
</dbReference>
<keyword evidence="4 8" id="KW-0067">ATP-binding</keyword>
<dbReference type="InterPro" id="IPR003593">
    <property type="entry name" value="AAA+_ATPase"/>
</dbReference>
<dbReference type="GO" id="GO:0016887">
    <property type="term" value="F:ATP hydrolysis activity"/>
    <property type="evidence" value="ECO:0007669"/>
    <property type="project" value="TreeGrafter"/>
</dbReference>
<keyword evidence="11" id="KW-1185">Reference proteome</keyword>
<evidence type="ECO:0000256" key="8">
    <source>
        <dbReference type="RuleBase" id="RU366070"/>
    </source>
</evidence>
<comment type="catalytic activity">
    <reaction evidence="7">
        <text>ATP + H2O + cellular proteinSide 1 = ADP + phosphate + cellular proteinSide 2.</text>
        <dbReference type="EC" id="7.4.2.8"/>
    </reaction>
</comment>
<dbReference type="FunFam" id="3.30.450.90:FF:000001">
    <property type="entry name" value="Type II secretion system ATPase GspE"/>
    <property type="match status" value="1"/>
</dbReference>
<name>A0A0F3ILN5_9GAMM</name>
<dbReference type="Pfam" id="PF00437">
    <property type="entry name" value="T2SSE"/>
    <property type="match status" value="1"/>
</dbReference>
<keyword evidence="6" id="KW-1278">Translocase</keyword>
<dbReference type="Pfam" id="PF05157">
    <property type="entry name" value="MshEN"/>
    <property type="match status" value="1"/>
</dbReference>
<protein>
    <recommendedName>
        <fullName evidence="8">Type II secretion system protein E</fullName>
        <shortName evidence="8">T2SS protein E</shortName>
    </recommendedName>
    <alternativeName>
        <fullName evidence="8">Type II traffic warden ATPase</fullName>
    </alternativeName>
</protein>
<keyword evidence="2 8" id="KW-0813">Transport</keyword>
<dbReference type="Gene3D" id="3.30.450.90">
    <property type="match status" value="1"/>
</dbReference>
<dbReference type="RefSeq" id="WP_045779256.1">
    <property type="nucleotide sequence ID" value="NZ_LAJX01000107.1"/>
</dbReference>
<reference evidence="11" key="1">
    <citation type="submission" date="2015-03" db="EMBL/GenBank/DDBJ databases">
        <title>Draft genome sequence of a novel methanotroph (Sn10-6) isolated from flooded ricefield rhizosphere in India.</title>
        <authorList>
            <person name="Pandit P.S."/>
            <person name="Pore S.D."/>
            <person name="Arora P."/>
            <person name="Kapse N.G."/>
            <person name="Dhakephalkar P.K."/>
            <person name="Rahalkar M.C."/>
        </authorList>
    </citation>
    <scope>NUCLEOTIDE SEQUENCE [LARGE SCALE GENOMIC DNA]</scope>
    <source>
        <strain evidence="11">Sn10-6</strain>
    </source>
</reference>
<evidence type="ECO:0000259" key="9">
    <source>
        <dbReference type="PROSITE" id="PS00662"/>
    </source>
</evidence>
<dbReference type="GO" id="GO:0005886">
    <property type="term" value="C:plasma membrane"/>
    <property type="evidence" value="ECO:0007669"/>
    <property type="project" value="UniProtKB-SubCell"/>
</dbReference>
<sequence length="583" mass="64889">MDKIPNKQEFYQTLSERLLSQGRLTQVELVRVQRLMEQIDMGVLPALLMMEQAGGDGLPELLIRLGLCSDKDVAQAIAHITGLELIYKQNYPIEPPLGDAVSVRFFREHKLLVVDNQIEKLVIAVVDPAKEFAIDALRIVFDKQIEVKIGNLSDINEEIEKQFGSGKSSMDKILADLRTDTLVDDDIEHLKDMASEAPVIRIVNLIMQKALDYRASDIHIEPFEQKLIVRLRVDGVLRDLEAPPVTSTAAVISRIKIMAKLNISERRLPQDGRIKLQIQGKELDMRVSTLPTMYGESVVIRLLDKESVIFDFDKLGFIGPALNQFIEVLTQPHGIILITGPTGSGKTTSLYTALNRLNTGHSKIITVEDPVEYQLVGINQVQVQSKIGLDFPAALRSIVRQDPDIIMIGEMRDKETAAIAIQSALTGHLVLSTLHTNDAIGSVTRLLDMGIEDYLLTSTLNAVLAQRLVRRLCPHCRHAYNASDALIEQLQLRRFQAYGDIVLYTATGCAECSNIGYKGRAMVVELFIMTDSMRTAILKGVDTVQLKQHALEQGMTMLYDDGIQKALAGMTSLEEIARVTAEM</sequence>
<dbReference type="NCBIfam" id="TIGR02533">
    <property type="entry name" value="type_II_gspE"/>
    <property type="match status" value="1"/>
</dbReference>
<dbReference type="EMBL" id="LAJX01000107">
    <property type="protein sequence ID" value="KJV06474.1"/>
    <property type="molecule type" value="Genomic_DNA"/>
</dbReference>
<dbReference type="GO" id="GO:0005524">
    <property type="term" value="F:ATP binding"/>
    <property type="evidence" value="ECO:0007669"/>
    <property type="project" value="UniProtKB-UniRule"/>
</dbReference>
<comment type="caution">
    <text evidence="10">The sequence shown here is derived from an EMBL/GenBank/DDBJ whole genome shotgun (WGS) entry which is preliminary data.</text>
</comment>
<evidence type="ECO:0000256" key="2">
    <source>
        <dbReference type="ARBA" id="ARBA00022448"/>
    </source>
</evidence>
<keyword evidence="5 8" id="KW-0653">Protein transport</keyword>
<dbReference type="PANTHER" id="PTHR30258">
    <property type="entry name" value="TYPE II SECRETION SYSTEM PROTEIN GSPE-RELATED"/>
    <property type="match status" value="1"/>
</dbReference>
<evidence type="ECO:0000256" key="5">
    <source>
        <dbReference type="ARBA" id="ARBA00022927"/>
    </source>
</evidence>
<proteinExistence type="inferred from homology"/>